<accession>A0AA97F8C5</accession>
<dbReference type="PANTHER" id="PTHR43968">
    <property type="match status" value="1"/>
</dbReference>
<dbReference type="InterPro" id="IPR040079">
    <property type="entry name" value="Glutathione_S-Trfase"/>
</dbReference>
<dbReference type="SUPFAM" id="SSF52833">
    <property type="entry name" value="Thioredoxin-like"/>
    <property type="match status" value="1"/>
</dbReference>
<name>A0AA97F8C5_9SPHN</name>
<feature type="domain" description="GST N-terminal" evidence="1">
    <location>
        <begin position="4"/>
        <end position="83"/>
    </location>
</feature>
<proteinExistence type="predicted"/>
<dbReference type="InterPro" id="IPR036249">
    <property type="entry name" value="Thioredoxin-like_sf"/>
</dbReference>
<dbReference type="CDD" id="cd03060">
    <property type="entry name" value="GST_N_Omega_like"/>
    <property type="match status" value="1"/>
</dbReference>
<dbReference type="InterPro" id="IPR050983">
    <property type="entry name" value="GST_Omega/HSP26"/>
</dbReference>
<dbReference type="EMBL" id="CP136594">
    <property type="protein sequence ID" value="WOE75853.1"/>
    <property type="molecule type" value="Genomic_DNA"/>
</dbReference>
<dbReference type="Gene3D" id="1.20.1050.10">
    <property type="match status" value="1"/>
</dbReference>
<dbReference type="KEGG" id="acoa:RB602_03825"/>
<evidence type="ECO:0000313" key="3">
    <source>
        <dbReference type="Proteomes" id="UP001302429"/>
    </source>
</evidence>
<protein>
    <submittedName>
        <fullName evidence="2">Glutathione S-transferase</fullName>
    </submittedName>
</protein>
<evidence type="ECO:0000313" key="2">
    <source>
        <dbReference type="EMBL" id="WOE75853.1"/>
    </source>
</evidence>
<dbReference type="InterPro" id="IPR036282">
    <property type="entry name" value="Glutathione-S-Trfase_C_sf"/>
</dbReference>
<dbReference type="AlphaFoldDB" id="A0AA97F8C5"/>
<dbReference type="CDD" id="cd03196">
    <property type="entry name" value="GST_C_5"/>
    <property type="match status" value="1"/>
</dbReference>
<dbReference type="SUPFAM" id="SSF47616">
    <property type="entry name" value="GST C-terminal domain-like"/>
    <property type="match status" value="1"/>
</dbReference>
<keyword evidence="3" id="KW-1185">Reference proteome</keyword>
<dbReference type="Pfam" id="PF13410">
    <property type="entry name" value="GST_C_2"/>
    <property type="match status" value="1"/>
</dbReference>
<dbReference type="PROSITE" id="PS50404">
    <property type="entry name" value="GST_NTER"/>
    <property type="match status" value="1"/>
</dbReference>
<dbReference type="Proteomes" id="UP001302429">
    <property type="component" value="Chromosome"/>
</dbReference>
<dbReference type="InterPro" id="IPR004045">
    <property type="entry name" value="Glutathione_S-Trfase_N"/>
</dbReference>
<dbReference type="Gene3D" id="3.40.30.10">
    <property type="entry name" value="Glutaredoxin"/>
    <property type="match status" value="1"/>
</dbReference>
<reference evidence="2 3" key="1">
    <citation type="submission" date="2023-10" db="EMBL/GenBank/DDBJ databases">
        <title>Complete genome sequence of a Sphingomonadaceae bacterium.</title>
        <authorList>
            <person name="Yan C."/>
        </authorList>
    </citation>
    <scope>NUCLEOTIDE SEQUENCE [LARGE SCALE GENOMIC DNA]</scope>
    <source>
        <strain evidence="2 3">SCSIO 66989</strain>
    </source>
</reference>
<dbReference type="RefSeq" id="WP_317083104.1">
    <property type="nucleotide sequence ID" value="NZ_CP136594.1"/>
</dbReference>
<gene>
    <name evidence="2" type="ORF">RB602_03825</name>
</gene>
<evidence type="ECO:0000259" key="1">
    <source>
        <dbReference type="PROSITE" id="PS50404"/>
    </source>
</evidence>
<sequence length="223" mass="24701">MSGALPILYSFRRCPYAMRGRMALVIAGITAELREVSLKAKPEAMVAASPKATVPVVVLDDGNVLEESLAVMHWALEQNDPEGWLSAGDGDARNALIAANDGPFKHHLDRYKYFTRYDNADPIEHRAEAMTFIERLEAQLASHELQPGESQLFGAKRSMADIAIFPFVRQFANHDRGWFDVLPLPHIHAWLAGHLASDLFATAMQKEKPWAPGDVVTLFPLAA</sequence>
<dbReference type="PANTHER" id="PTHR43968:SF6">
    <property type="entry name" value="GLUTATHIONE S-TRANSFERASE OMEGA"/>
    <property type="match status" value="1"/>
</dbReference>
<dbReference type="SFLD" id="SFLDS00019">
    <property type="entry name" value="Glutathione_Transferase_(cytos"/>
    <property type="match status" value="1"/>
</dbReference>
<organism evidence="2 3">
    <name type="scientific">Alterisphingorhabdus coralli</name>
    <dbReference type="NCBI Taxonomy" id="3071408"/>
    <lineage>
        <taxon>Bacteria</taxon>
        <taxon>Pseudomonadati</taxon>
        <taxon>Pseudomonadota</taxon>
        <taxon>Alphaproteobacteria</taxon>
        <taxon>Sphingomonadales</taxon>
        <taxon>Sphingomonadaceae</taxon>
        <taxon>Alterisphingorhabdus (ex Yan et al. 2024)</taxon>
    </lineage>
</organism>
<dbReference type="GO" id="GO:0005737">
    <property type="term" value="C:cytoplasm"/>
    <property type="evidence" value="ECO:0007669"/>
    <property type="project" value="TreeGrafter"/>
</dbReference>
<dbReference type="Pfam" id="PF13417">
    <property type="entry name" value="GST_N_3"/>
    <property type="match status" value="1"/>
</dbReference>